<sequence length="616" mass="67378">MRLRTSLIILLLPLSAAAAEPIQLAVDMRDAPRKIIHATLTIPVQPGPLMLAYPKWMPNAHEVAPIAQQVGLTISVNGKQLAWRRDPLDLYAYRITVPNGAHSIEVRTDFITASAGGTAAGSTSDKLAVLSWNDVLLYPYAGPATRVDRIDITPSLLLPAGWRHASSLHLADNAAVGTAGPIAFQTVSLEQLVDSPLIAGRYFREVPLALGITPPHYLDMVADAPENLEVNQAYIDKLSELINQSSKMFRSHHYDAFRMLVTLSDEIEGHAADHHQSLDNRRPARFLTDEGMMSRYANFMPHDLVHSWNGKYRRPDGMTTPNFQVPVDNSGLWAYEGLTDYLGAVLTARAGLWSREQYLDMLGASAALFSHRSGRQWRDLQDTAVAAMALWDKGGGAYDNWRRNGFEFYGEGALIWLDVDVTMRNRSDGRKSLDDFLAMFNGGANLGAQVKPYSFTQLVAALNSVVPNDWASFLNQRLHSHSAEGPMGGITGSGYRLVYRDQPSDWSKSNGSKAFEYSIGLNISGAGVVGDVLPDSAGAKAGFVPGMSITAVNGQPYSNAVMQEAIRDAKTSTAAIEVSLRAAAPLRLDYHDGERFPVLERVPGTPDRLSEILQAR</sequence>
<dbReference type="SUPFAM" id="SSF50156">
    <property type="entry name" value="PDZ domain-like"/>
    <property type="match status" value="1"/>
</dbReference>
<dbReference type="InterPro" id="IPR027268">
    <property type="entry name" value="Peptidase_M4/M1_CTD_sf"/>
</dbReference>
<proteinExistence type="predicted"/>
<feature type="signal peptide" evidence="1">
    <location>
        <begin position="1"/>
        <end position="18"/>
    </location>
</feature>
<dbReference type="Gene3D" id="2.60.40.3650">
    <property type="match status" value="1"/>
</dbReference>
<evidence type="ECO:0000256" key="1">
    <source>
        <dbReference type="SAM" id="SignalP"/>
    </source>
</evidence>
<protein>
    <submittedName>
        <fullName evidence="3">M61 glycyl aminopeptidase family protein</fullName>
    </submittedName>
</protein>
<dbReference type="KEGG" id="cpra:CPter91_0339"/>
<dbReference type="OrthoDB" id="9778516at2"/>
<dbReference type="PROSITE" id="PS50106">
    <property type="entry name" value="PDZ"/>
    <property type="match status" value="1"/>
</dbReference>
<keyword evidence="3" id="KW-0378">Hydrolase</keyword>
<keyword evidence="1" id="KW-0732">Signal</keyword>
<gene>
    <name evidence="3" type="ORF">CPter91_0339</name>
</gene>
<dbReference type="EMBL" id="CP013234">
    <property type="protein sequence ID" value="AMP02738.1"/>
    <property type="molecule type" value="Genomic_DNA"/>
</dbReference>
<organism evidence="3 4">
    <name type="scientific">Collimonas pratensis</name>
    <dbReference type="NCBI Taxonomy" id="279113"/>
    <lineage>
        <taxon>Bacteria</taxon>
        <taxon>Pseudomonadati</taxon>
        <taxon>Pseudomonadota</taxon>
        <taxon>Betaproteobacteria</taxon>
        <taxon>Burkholderiales</taxon>
        <taxon>Oxalobacteraceae</taxon>
        <taxon>Collimonas</taxon>
    </lineage>
</organism>
<evidence type="ECO:0000313" key="4">
    <source>
        <dbReference type="Proteomes" id="UP000074561"/>
    </source>
</evidence>
<dbReference type="PIRSF" id="PIRSF016493">
    <property type="entry name" value="Glycyl_aminpptds"/>
    <property type="match status" value="1"/>
</dbReference>
<accession>A0A127PY62</accession>
<name>A0A127PY62_9BURK</name>
<dbReference type="InterPro" id="IPR040756">
    <property type="entry name" value="Peptidase_M61_N"/>
</dbReference>
<keyword evidence="3" id="KW-0031">Aminopeptidase</keyword>
<dbReference type="SMART" id="SM00228">
    <property type="entry name" value="PDZ"/>
    <property type="match status" value="1"/>
</dbReference>
<dbReference type="Proteomes" id="UP000074561">
    <property type="component" value="Chromosome"/>
</dbReference>
<dbReference type="Pfam" id="PF05299">
    <property type="entry name" value="Peptidase_M61"/>
    <property type="match status" value="1"/>
</dbReference>
<dbReference type="Pfam" id="PF17899">
    <property type="entry name" value="Peptidase_M61_N"/>
    <property type="match status" value="1"/>
</dbReference>
<evidence type="ECO:0000313" key="3">
    <source>
        <dbReference type="EMBL" id="AMP02738.1"/>
    </source>
</evidence>
<dbReference type="InterPro" id="IPR007963">
    <property type="entry name" value="Peptidase_M61_catalytic"/>
</dbReference>
<dbReference type="AlphaFoldDB" id="A0A127PY62"/>
<reference evidence="3 4" key="1">
    <citation type="submission" date="2015-11" db="EMBL/GenBank/DDBJ databases">
        <title>Exploring the genomic traits of fungus-feeding bacterial genus Collimonas.</title>
        <authorList>
            <person name="Song C."/>
            <person name="Schmidt R."/>
            <person name="de Jager V."/>
            <person name="Krzyzanowska D."/>
            <person name="Jongedijk E."/>
            <person name="Cankar K."/>
            <person name="Beekwilder J."/>
            <person name="van Veen A."/>
            <person name="de Boer W."/>
            <person name="van Veen J.A."/>
            <person name="Garbeva P."/>
        </authorList>
    </citation>
    <scope>NUCLEOTIDE SEQUENCE [LARGE SCALE GENOMIC DNA]</scope>
    <source>
        <strain evidence="3 4">Ter91</strain>
    </source>
</reference>
<dbReference type="InterPro" id="IPR036034">
    <property type="entry name" value="PDZ_sf"/>
</dbReference>
<evidence type="ECO:0000259" key="2">
    <source>
        <dbReference type="PROSITE" id="PS50106"/>
    </source>
</evidence>
<dbReference type="Gene3D" id="2.30.42.10">
    <property type="match status" value="1"/>
</dbReference>
<dbReference type="RefSeq" id="WP_061936092.1">
    <property type="nucleotide sequence ID" value="NZ_CP013234.1"/>
</dbReference>
<feature type="chain" id="PRO_5007277310" evidence="1">
    <location>
        <begin position="19"/>
        <end position="616"/>
    </location>
</feature>
<dbReference type="PATRIC" id="fig|279113.9.peg.345"/>
<dbReference type="InterPro" id="IPR024191">
    <property type="entry name" value="Peptidase_M61"/>
</dbReference>
<feature type="domain" description="PDZ" evidence="2">
    <location>
        <begin position="509"/>
        <end position="584"/>
    </location>
</feature>
<dbReference type="STRING" id="279113.CPter91_0339"/>
<dbReference type="Gene3D" id="1.10.390.10">
    <property type="entry name" value="Neutral Protease Domain 2"/>
    <property type="match status" value="1"/>
</dbReference>
<keyword evidence="3" id="KW-0645">Protease</keyword>
<dbReference type="InterPro" id="IPR001478">
    <property type="entry name" value="PDZ"/>
</dbReference>
<dbReference type="GO" id="GO:0004177">
    <property type="term" value="F:aminopeptidase activity"/>
    <property type="evidence" value="ECO:0007669"/>
    <property type="project" value="UniProtKB-KW"/>
</dbReference>